<dbReference type="STRING" id="37001.A0A1A9WMM9"/>
<proteinExistence type="predicted"/>
<reference evidence="3" key="1">
    <citation type="submission" date="2014-03" db="EMBL/GenBank/DDBJ databases">
        <authorList>
            <person name="Aksoy S."/>
            <person name="Warren W."/>
            <person name="Wilson R.K."/>
        </authorList>
    </citation>
    <scope>NUCLEOTIDE SEQUENCE [LARGE SCALE GENOMIC DNA]</scope>
    <source>
        <strain evidence="3">IAEA</strain>
    </source>
</reference>
<evidence type="ECO:0000313" key="3">
    <source>
        <dbReference type="Proteomes" id="UP000091820"/>
    </source>
</evidence>
<reference evidence="2" key="2">
    <citation type="submission" date="2020-05" db="UniProtKB">
        <authorList>
            <consortium name="EnsemblMetazoa"/>
        </authorList>
    </citation>
    <scope>IDENTIFICATION</scope>
    <source>
        <strain evidence="2">IAEA</strain>
    </source>
</reference>
<protein>
    <submittedName>
        <fullName evidence="2">BEN domain-containing protein</fullName>
    </submittedName>
</protein>
<feature type="domain" description="BEN" evidence="1">
    <location>
        <begin position="31"/>
        <end position="129"/>
    </location>
</feature>
<dbReference type="Proteomes" id="UP000091820">
    <property type="component" value="Unassembled WGS sequence"/>
</dbReference>
<keyword evidence="3" id="KW-1185">Reference proteome</keyword>
<name>A0A1A9WMM9_9MUSC</name>
<sequence length="129" mass="14549">MKIVKCLIIKSCQNVGQKYCANDGKIPLYAGSVVYVSKNDLMKIFIPNACIYTSRLSELVFGVETLEKVARSINKDRLKLLDADLLRSIITHVVQVFSMRGENINETVVTRYIQQKISNMSTELKCTDA</sequence>
<dbReference type="InterPro" id="IPR018379">
    <property type="entry name" value="BEN_domain"/>
</dbReference>
<dbReference type="VEuPathDB" id="VectorBase:GBRI025215"/>
<evidence type="ECO:0000259" key="1">
    <source>
        <dbReference type="PROSITE" id="PS51457"/>
    </source>
</evidence>
<dbReference type="GO" id="GO:0003677">
    <property type="term" value="F:DNA binding"/>
    <property type="evidence" value="ECO:0007669"/>
    <property type="project" value="InterPro"/>
</dbReference>
<accession>A0A1A9WMM9</accession>
<dbReference type="PROSITE" id="PS51457">
    <property type="entry name" value="BEN"/>
    <property type="match status" value="1"/>
</dbReference>
<evidence type="ECO:0000313" key="2">
    <source>
        <dbReference type="EnsemblMetazoa" id="GBRI025215-PA"/>
    </source>
</evidence>
<organism evidence="2 3">
    <name type="scientific">Glossina brevipalpis</name>
    <dbReference type="NCBI Taxonomy" id="37001"/>
    <lineage>
        <taxon>Eukaryota</taxon>
        <taxon>Metazoa</taxon>
        <taxon>Ecdysozoa</taxon>
        <taxon>Arthropoda</taxon>
        <taxon>Hexapoda</taxon>
        <taxon>Insecta</taxon>
        <taxon>Pterygota</taxon>
        <taxon>Neoptera</taxon>
        <taxon>Endopterygota</taxon>
        <taxon>Diptera</taxon>
        <taxon>Brachycera</taxon>
        <taxon>Muscomorpha</taxon>
        <taxon>Hippoboscoidea</taxon>
        <taxon>Glossinidae</taxon>
        <taxon>Glossina</taxon>
    </lineage>
</organism>
<dbReference type="AlphaFoldDB" id="A0A1A9WMM9"/>
<dbReference type="Gene3D" id="1.10.10.2590">
    <property type="entry name" value="BEN domain"/>
    <property type="match status" value="1"/>
</dbReference>
<dbReference type="EnsemblMetazoa" id="GBRI025215-RA">
    <property type="protein sequence ID" value="GBRI025215-PA"/>
    <property type="gene ID" value="GBRI025215"/>
</dbReference>